<dbReference type="InterPro" id="IPR003520">
    <property type="entry name" value="Invas_InvE"/>
</dbReference>
<dbReference type="EMBL" id="JACGXS010000004">
    <property type="protein sequence ID" value="MBA8682053.1"/>
    <property type="molecule type" value="Genomic_DNA"/>
</dbReference>
<dbReference type="GO" id="GO:0050709">
    <property type="term" value="P:negative regulation of protein secretion"/>
    <property type="evidence" value="ECO:0007669"/>
    <property type="project" value="InterPro"/>
</dbReference>
<proteinExistence type="predicted"/>
<reference evidence="2 3" key="1">
    <citation type="submission" date="2020-08" db="EMBL/GenBank/DDBJ databases">
        <title>Stenotrophomonas tumulicola JCM 30961.</title>
        <authorList>
            <person name="Deng Y."/>
        </authorList>
    </citation>
    <scope>NUCLEOTIDE SEQUENCE [LARGE SCALE GENOMIC DNA]</scope>
    <source>
        <strain evidence="2 3">JCM 30961</strain>
    </source>
</reference>
<dbReference type="GO" id="GO:0009986">
    <property type="term" value="C:cell surface"/>
    <property type="evidence" value="ECO:0007669"/>
    <property type="project" value="InterPro"/>
</dbReference>
<dbReference type="Gene3D" id="1.10.150.630">
    <property type="match status" value="1"/>
</dbReference>
<sequence>MAQIDVSAARTSMPLVRPSASKAVEMASNDSGDDTAPLGQPRKSVLMTALDMSDDLSGLVSSMRRNRTREDGGGDVRGQAWLDHVLDPQGPEKLQQLKQQLCHLGTPDLAALRSLLAQAFPDPSDALAVLRAFMADDELAALREELAALSEELATGSAGRRTRGGVNVALKARLQAPTLRATPQQLRRSYQDFLAGDDPLDAYERWIELYGFERRGRIVDFIEQALAADMYALDPSCSRLEFGHLLQRVRQLCSLRSADHLLHRYCWRPQVMSRMGVDQRVLCTALLDMVRHQGSLQHFFGGVFAAARHVMDSTEKALFAQGIRRFLTALPHGLWADIGLQAHVVGEVDTLLDQAVRVEHASRRRGHRVEA</sequence>
<dbReference type="InterPro" id="IPR010812">
    <property type="entry name" value="HrpJ-like"/>
</dbReference>
<dbReference type="SUPFAM" id="SSF140591">
    <property type="entry name" value="Type III secretion system domain"/>
    <property type="match status" value="1"/>
</dbReference>
<dbReference type="GO" id="GO:0030254">
    <property type="term" value="P:protein secretion by the type III secretion system"/>
    <property type="evidence" value="ECO:0007669"/>
    <property type="project" value="InterPro"/>
</dbReference>
<dbReference type="AlphaFoldDB" id="A0A7W3FM18"/>
<dbReference type="PRINTS" id="PR01344">
    <property type="entry name" value="INVEPROTEIN"/>
</dbReference>
<name>A0A7W3FM18_9GAMM</name>
<dbReference type="NCBIfam" id="TIGR02568">
    <property type="entry name" value="LcrE"/>
    <property type="match status" value="1"/>
</dbReference>
<accession>A0A7W3FM18</accession>
<dbReference type="Pfam" id="PF07201">
    <property type="entry name" value="HrpJ"/>
    <property type="match status" value="1"/>
</dbReference>
<protein>
    <submittedName>
        <fullName evidence="2">Type III secretion system gatekeeper subunit SctW</fullName>
    </submittedName>
</protein>
<dbReference type="GO" id="GO:0019867">
    <property type="term" value="C:outer membrane"/>
    <property type="evidence" value="ECO:0007669"/>
    <property type="project" value="InterPro"/>
</dbReference>
<dbReference type="Proteomes" id="UP000547058">
    <property type="component" value="Unassembled WGS sequence"/>
</dbReference>
<gene>
    <name evidence="2" type="primary">sctW</name>
    <name evidence="2" type="ORF">H4O11_09575</name>
</gene>
<evidence type="ECO:0000313" key="3">
    <source>
        <dbReference type="Proteomes" id="UP000547058"/>
    </source>
</evidence>
<evidence type="ECO:0000259" key="1">
    <source>
        <dbReference type="Pfam" id="PF07201"/>
    </source>
</evidence>
<comment type="caution">
    <text evidence="2">The sequence shown here is derived from an EMBL/GenBank/DDBJ whole genome shotgun (WGS) entry which is preliminary data.</text>
</comment>
<keyword evidence="3" id="KW-1185">Reference proteome</keyword>
<dbReference type="RefSeq" id="WP_182339195.1">
    <property type="nucleotide sequence ID" value="NZ_JACGXS010000004.1"/>
</dbReference>
<feature type="domain" description="Hypersensitivity response secretion-like HrpJ" evidence="1">
    <location>
        <begin position="67"/>
        <end position="210"/>
    </location>
</feature>
<organism evidence="2 3">
    <name type="scientific">Stenotrophomonas tumulicola</name>
    <dbReference type="NCBI Taxonomy" id="1685415"/>
    <lineage>
        <taxon>Bacteria</taxon>
        <taxon>Pseudomonadati</taxon>
        <taxon>Pseudomonadota</taxon>
        <taxon>Gammaproteobacteria</taxon>
        <taxon>Lysobacterales</taxon>
        <taxon>Lysobacteraceae</taxon>
        <taxon>Stenotrophomonas</taxon>
    </lineage>
</organism>
<dbReference type="InterPro" id="IPR013401">
    <property type="entry name" value="T3SS_LcrE"/>
</dbReference>
<evidence type="ECO:0000313" key="2">
    <source>
        <dbReference type="EMBL" id="MBA8682053.1"/>
    </source>
</evidence>